<dbReference type="Gene3D" id="3.30.540.10">
    <property type="entry name" value="Fructose-1,6-Bisphosphatase, subunit A, domain 1"/>
    <property type="match status" value="1"/>
</dbReference>
<comment type="caution">
    <text evidence="3">The sequence shown here is derived from an EMBL/GenBank/DDBJ whole genome shotgun (WGS) entry which is preliminary data.</text>
</comment>
<dbReference type="SUPFAM" id="SSF56655">
    <property type="entry name" value="Carbohydrate phosphatase"/>
    <property type="match status" value="1"/>
</dbReference>
<dbReference type="GO" id="GO:0008934">
    <property type="term" value="F:inositol monophosphate 1-phosphatase activity"/>
    <property type="evidence" value="ECO:0007669"/>
    <property type="project" value="InterPro"/>
</dbReference>
<feature type="binding site" evidence="2">
    <location>
        <position position="84"/>
    </location>
    <ligand>
        <name>Mg(2+)</name>
        <dbReference type="ChEBI" id="CHEBI:18420"/>
        <label>1</label>
        <note>catalytic</note>
    </ligand>
</feature>
<reference evidence="3" key="1">
    <citation type="submission" date="2022-05" db="EMBL/GenBank/DDBJ databases">
        <authorList>
            <person name="Pankratov T."/>
        </authorList>
    </citation>
    <scope>NUCLEOTIDE SEQUENCE</scope>
    <source>
        <strain evidence="3">BP6-180914</strain>
    </source>
</reference>
<dbReference type="PANTHER" id="PTHR20854:SF4">
    <property type="entry name" value="INOSITOL-1-MONOPHOSPHATASE-RELATED"/>
    <property type="match status" value="1"/>
</dbReference>
<dbReference type="PANTHER" id="PTHR20854">
    <property type="entry name" value="INOSITOL MONOPHOSPHATASE"/>
    <property type="match status" value="1"/>
</dbReference>
<dbReference type="RefSeq" id="WP_282585610.1">
    <property type="nucleotide sequence ID" value="NZ_JAMOIM010000009.1"/>
</dbReference>
<keyword evidence="2" id="KW-0479">Metal-binding</keyword>
<dbReference type="Pfam" id="PF00459">
    <property type="entry name" value="Inositol_P"/>
    <property type="match status" value="1"/>
</dbReference>
<proteinExistence type="inferred from homology"/>
<dbReference type="InterPro" id="IPR000760">
    <property type="entry name" value="Inositol_monophosphatase-like"/>
</dbReference>
<dbReference type="GO" id="GO:0006020">
    <property type="term" value="P:inositol metabolic process"/>
    <property type="evidence" value="ECO:0007669"/>
    <property type="project" value="TreeGrafter"/>
</dbReference>
<comment type="cofactor">
    <cofactor evidence="2">
        <name>Mg(2+)</name>
        <dbReference type="ChEBI" id="CHEBI:18420"/>
    </cofactor>
</comment>
<name>A0AA41Z4R1_9HYPH</name>
<evidence type="ECO:0000313" key="3">
    <source>
        <dbReference type="EMBL" id="MCW6509237.1"/>
    </source>
</evidence>
<sequence>MAADLDLDRCAEALRSLSDDLARTGPKTALDASPANLIRHAREVSAQASRSLRASLAELHPEIGWTSEEARPDGHDYWLFDPIDGAYHFLQGLPLWSSSLALVRHGRAVASIVYDPKGDELFAAIENSGTTCNGVPIAVSLKTDVSAAVVGTAIPPLAQVGEAEHAEALALLGAATRAVFVVRPMAAVSLQLAYVAAGRLDTYWENGRDAGDWLAGSLLVREAGGTVTHLDGATFGWSGEGIIAGNGGMYAALQQVLHGAAVDHRTGSTSHPGRS</sequence>
<dbReference type="AlphaFoldDB" id="A0AA41Z4R1"/>
<evidence type="ECO:0000256" key="1">
    <source>
        <dbReference type="ARBA" id="ARBA00009759"/>
    </source>
</evidence>
<keyword evidence="2" id="KW-0460">Magnesium</keyword>
<feature type="binding site" evidence="2">
    <location>
        <position position="81"/>
    </location>
    <ligand>
        <name>Mg(2+)</name>
        <dbReference type="ChEBI" id="CHEBI:18420"/>
        <label>1</label>
        <note>catalytic</note>
    </ligand>
</feature>
<comment type="similarity">
    <text evidence="1">Belongs to the inositol monophosphatase superfamily.</text>
</comment>
<evidence type="ECO:0000256" key="2">
    <source>
        <dbReference type="PIRSR" id="PIRSR600760-2"/>
    </source>
</evidence>
<feature type="binding site" evidence="2">
    <location>
        <position position="212"/>
    </location>
    <ligand>
        <name>Mg(2+)</name>
        <dbReference type="ChEBI" id="CHEBI:18420"/>
        <label>1</label>
        <note>catalytic</note>
    </ligand>
</feature>
<dbReference type="Gene3D" id="3.40.190.80">
    <property type="match status" value="1"/>
</dbReference>
<dbReference type="GO" id="GO:0007165">
    <property type="term" value="P:signal transduction"/>
    <property type="evidence" value="ECO:0007669"/>
    <property type="project" value="TreeGrafter"/>
</dbReference>
<keyword evidence="4" id="KW-1185">Reference proteome</keyword>
<feature type="binding site" evidence="2">
    <location>
        <position position="83"/>
    </location>
    <ligand>
        <name>Mg(2+)</name>
        <dbReference type="ChEBI" id="CHEBI:18420"/>
        <label>1</label>
        <note>catalytic</note>
    </ligand>
</feature>
<dbReference type="Proteomes" id="UP001165667">
    <property type="component" value="Unassembled WGS sequence"/>
</dbReference>
<organism evidence="3 4">
    <name type="scientific">Lichenifustis flavocetrariae</name>
    <dbReference type="NCBI Taxonomy" id="2949735"/>
    <lineage>
        <taxon>Bacteria</taxon>
        <taxon>Pseudomonadati</taxon>
        <taxon>Pseudomonadota</taxon>
        <taxon>Alphaproteobacteria</taxon>
        <taxon>Hyphomicrobiales</taxon>
        <taxon>Lichenihabitantaceae</taxon>
        <taxon>Lichenifustis</taxon>
    </lineage>
</organism>
<dbReference type="PRINTS" id="PR01959">
    <property type="entry name" value="SBIMPHPHTASE"/>
</dbReference>
<dbReference type="EMBL" id="JAMOIM010000009">
    <property type="protein sequence ID" value="MCW6509237.1"/>
    <property type="molecule type" value="Genomic_DNA"/>
</dbReference>
<dbReference type="PRINTS" id="PR00377">
    <property type="entry name" value="IMPHPHTASES"/>
</dbReference>
<evidence type="ECO:0000313" key="4">
    <source>
        <dbReference type="Proteomes" id="UP001165667"/>
    </source>
</evidence>
<dbReference type="GO" id="GO:0046872">
    <property type="term" value="F:metal ion binding"/>
    <property type="evidence" value="ECO:0007669"/>
    <property type="project" value="UniProtKB-KW"/>
</dbReference>
<gene>
    <name evidence="3" type="ORF">M8523_14525</name>
</gene>
<dbReference type="InterPro" id="IPR022337">
    <property type="entry name" value="Inositol_monophosphatase_SuhB"/>
</dbReference>
<accession>A0AA41Z4R1</accession>
<protein>
    <submittedName>
        <fullName evidence="3">Inositol monophosphatase</fullName>
    </submittedName>
</protein>